<dbReference type="Proteomes" id="UP000490800">
    <property type="component" value="Unassembled WGS sequence"/>
</dbReference>
<evidence type="ECO:0000313" key="3">
    <source>
        <dbReference type="Proteomes" id="UP000490800"/>
    </source>
</evidence>
<accession>A0A7X3K1E2</accession>
<comment type="caution">
    <text evidence="2">The sequence shown here is derived from an EMBL/GenBank/DDBJ whole genome shotgun (WGS) entry which is preliminary data.</text>
</comment>
<reference evidence="2 3" key="1">
    <citation type="journal article" date="2019" name="Microorganisms">
        <title>Paenibacillus lutrae sp. nov., A Chitinolytic Species Isolated from A River Otter in Castril Natural Park, Granada, Spain.</title>
        <authorList>
            <person name="Rodriguez M."/>
            <person name="Reina J.C."/>
            <person name="Bejar V."/>
            <person name="Llamas I."/>
        </authorList>
    </citation>
    <scope>NUCLEOTIDE SEQUENCE [LARGE SCALE GENOMIC DNA]</scope>
    <source>
        <strain evidence="2 3">N10</strain>
    </source>
</reference>
<organism evidence="2 3">
    <name type="scientific">Paenibacillus lutrae</name>
    <dbReference type="NCBI Taxonomy" id="2078573"/>
    <lineage>
        <taxon>Bacteria</taxon>
        <taxon>Bacillati</taxon>
        <taxon>Bacillota</taxon>
        <taxon>Bacilli</taxon>
        <taxon>Bacillales</taxon>
        <taxon>Paenibacillaceae</taxon>
        <taxon>Paenibacillus</taxon>
    </lineage>
</organism>
<evidence type="ECO:0000313" key="2">
    <source>
        <dbReference type="EMBL" id="MVP01881.1"/>
    </source>
</evidence>
<dbReference type="AlphaFoldDB" id="A0A7X3K1E2"/>
<evidence type="ECO:0000256" key="1">
    <source>
        <dbReference type="SAM" id="SignalP"/>
    </source>
</evidence>
<gene>
    <name evidence="2" type="ORF">EDM21_20590</name>
</gene>
<keyword evidence="1" id="KW-0732">Signal</keyword>
<dbReference type="EMBL" id="RHLK01000016">
    <property type="protein sequence ID" value="MVP01881.1"/>
    <property type="molecule type" value="Genomic_DNA"/>
</dbReference>
<protein>
    <submittedName>
        <fullName evidence="2">Uncharacterized protein</fullName>
    </submittedName>
</protein>
<feature type="signal peptide" evidence="1">
    <location>
        <begin position="1"/>
        <end position="23"/>
    </location>
</feature>
<proteinExistence type="predicted"/>
<feature type="chain" id="PRO_5031246057" evidence="1">
    <location>
        <begin position="24"/>
        <end position="201"/>
    </location>
</feature>
<dbReference type="RefSeq" id="WP_157338301.1">
    <property type="nucleotide sequence ID" value="NZ_RHLK01000016.1"/>
</dbReference>
<dbReference type="OrthoDB" id="2428517at2"/>
<sequence length="201" mass="22386">MIRKMSAALLLIVLLYPASTSQALSCQKQLNVTESYKDYDGVLMATVDNILRKKGSKEVQLTVNHSYKGVQQETLQVGEDEIWNRVERGQDYLFFLKKTGTGWEHPVCSATKKKEEVTPEESAFLASKEIPIPIVHTRREVSNGFVQSLPKLEHLENSSAATLMASAADIPYKWMPAVTAGIIGGILTGMSIYRTWQSGQH</sequence>
<name>A0A7X3K1E2_9BACL</name>
<keyword evidence="3" id="KW-1185">Reference proteome</keyword>